<dbReference type="PANTHER" id="PTHR13504:SF38">
    <property type="entry name" value="FIDO DOMAIN-CONTAINING PROTEIN"/>
    <property type="match status" value="1"/>
</dbReference>
<organism evidence="6 7">
    <name type="scientific">Burkholderia ubonensis</name>
    <dbReference type="NCBI Taxonomy" id="101571"/>
    <lineage>
        <taxon>Bacteria</taxon>
        <taxon>Pseudomonadati</taxon>
        <taxon>Pseudomonadota</taxon>
        <taxon>Betaproteobacteria</taxon>
        <taxon>Burkholderiales</taxon>
        <taxon>Burkholderiaceae</taxon>
        <taxon>Burkholderia</taxon>
        <taxon>Burkholderia cepacia complex</taxon>
    </lineage>
</organism>
<dbReference type="PROSITE" id="PS51459">
    <property type="entry name" value="FIDO"/>
    <property type="match status" value="1"/>
</dbReference>
<dbReference type="InterPro" id="IPR003812">
    <property type="entry name" value="Fido"/>
</dbReference>
<comment type="caution">
    <text evidence="6">The sequence shown here is derived from an EMBL/GenBank/DDBJ whole genome shotgun (WGS) entry which is preliminary data.</text>
</comment>
<evidence type="ECO:0000256" key="4">
    <source>
        <dbReference type="SAM" id="MobiDB-lite"/>
    </source>
</evidence>
<dbReference type="EMBL" id="LPIX01000065">
    <property type="protein sequence ID" value="KWE00828.1"/>
    <property type="molecule type" value="Genomic_DNA"/>
</dbReference>
<protein>
    <submittedName>
        <fullName evidence="6">Cell filamentation protein Fic</fullName>
    </submittedName>
</protein>
<dbReference type="InterPro" id="IPR036597">
    <property type="entry name" value="Fido-like_dom_sf"/>
</dbReference>
<feature type="domain" description="Fido" evidence="5">
    <location>
        <begin position="101"/>
        <end position="237"/>
    </location>
</feature>
<reference evidence="6 7" key="1">
    <citation type="submission" date="2015-11" db="EMBL/GenBank/DDBJ databases">
        <title>Expanding the genomic diversity of Burkholderia species for the development of highly accurate diagnostics.</title>
        <authorList>
            <person name="Sahl J."/>
            <person name="Keim P."/>
            <person name="Wagner D."/>
        </authorList>
    </citation>
    <scope>NUCLEOTIDE SEQUENCE [LARGE SCALE GENOMIC DNA]</scope>
    <source>
        <strain evidence="6 7">MSMB2167WGS</strain>
    </source>
</reference>
<dbReference type="Proteomes" id="UP000062998">
    <property type="component" value="Unassembled WGS sequence"/>
</dbReference>
<feature type="region of interest" description="Disordered" evidence="4">
    <location>
        <begin position="261"/>
        <end position="280"/>
    </location>
</feature>
<dbReference type="Pfam" id="PF02661">
    <property type="entry name" value="Fic"/>
    <property type="match status" value="1"/>
</dbReference>
<name>A0A107EL62_9BURK</name>
<sequence length="280" mass="30878">MSSQPATLPKFLKSIDADKATLDAARPLSQQAVASLRDTLVRDWAGHASVIEGGAPTLRETRAVLECITIDGKTLREHLDATHHRDAIGYLEDIVSKREALSERQIRNLHRLVLNRIGDGDVRRYRHENVAIAGARTTPPGFLDLPADMAALIGWYREAGALHPVMRAAELHARLLKIHPFVDGNGRTARLLLAFELMKDGYPPAIIRDEDRPAYHDALDRACAGGEFDNIARVVAEAVRRALHLYLDVLGLPYAAQPDADHFPNHPNGEPTCPLPPPPR</sequence>
<dbReference type="PANTHER" id="PTHR13504">
    <property type="entry name" value="FIDO DOMAIN-CONTAINING PROTEIN DDB_G0283145"/>
    <property type="match status" value="1"/>
</dbReference>
<evidence type="ECO:0000256" key="2">
    <source>
        <dbReference type="PIRSR" id="PIRSR640198-2"/>
    </source>
</evidence>
<evidence type="ECO:0000313" key="7">
    <source>
        <dbReference type="Proteomes" id="UP000062998"/>
    </source>
</evidence>
<dbReference type="GO" id="GO:0005524">
    <property type="term" value="F:ATP binding"/>
    <property type="evidence" value="ECO:0007669"/>
    <property type="project" value="UniProtKB-KW"/>
</dbReference>
<evidence type="ECO:0000256" key="3">
    <source>
        <dbReference type="PIRSR" id="PIRSR640198-3"/>
    </source>
</evidence>
<dbReference type="RefSeq" id="WP_059964059.1">
    <property type="nucleotide sequence ID" value="NZ_LPCX01000057.1"/>
</dbReference>
<proteinExistence type="predicted"/>
<dbReference type="Gene3D" id="1.10.3290.10">
    <property type="entry name" value="Fido-like domain"/>
    <property type="match status" value="1"/>
</dbReference>
<feature type="site" description="Important for autoinhibition of adenylyltransferase activity" evidence="3">
    <location>
        <position position="52"/>
    </location>
</feature>
<gene>
    <name evidence="6" type="ORF">WL73_17765</name>
</gene>
<keyword evidence="2" id="KW-0547">Nucleotide-binding</keyword>
<dbReference type="InterPro" id="IPR040198">
    <property type="entry name" value="Fido_containing"/>
</dbReference>
<evidence type="ECO:0000259" key="5">
    <source>
        <dbReference type="PROSITE" id="PS51459"/>
    </source>
</evidence>
<dbReference type="SUPFAM" id="SSF140931">
    <property type="entry name" value="Fic-like"/>
    <property type="match status" value="1"/>
</dbReference>
<feature type="active site" evidence="1">
    <location>
        <position position="179"/>
    </location>
</feature>
<evidence type="ECO:0000313" key="6">
    <source>
        <dbReference type="EMBL" id="KWE00828.1"/>
    </source>
</evidence>
<dbReference type="OrthoDB" id="9813719at2"/>
<keyword evidence="2" id="KW-0067">ATP-binding</keyword>
<evidence type="ECO:0000256" key="1">
    <source>
        <dbReference type="PIRSR" id="PIRSR640198-1"/>
    </source>
</evidence>
<accession>A0A107EL62</accession>
<feature type="binding site" evidence="2">
    <location>
        <begin position="183"/>
        <end position="190"/>
    </location>
    <ligand>
        <name>ATP</name>
        <dbReference type="ChEBI" id="CHEBI:30616"/>
    </ligand>
</feature>
<dbReference type="AlphaFoldDB" id="A0A107EL62"/>